<gene>
    <name evidence="2" type="ordered locus">Sulac_1242</name>
</gene>
<feature type="region of interest" description="Disordered" evidence="1">
    <location>
        <begin position="48"/>
        <end position="76"/>
    </location>
</feature>
<reference evidence="3" key="1">
    <citation type="submission" date="2011-12" db="EMBL/GenBank/DDBJ databases">
        <title>The complete genome of chromosome of Sulfobacillus acidophilus DSM 10332.</title>
        <authorList>
            <person name="Lucas S."/>
            <person name="Han J."/>
            <person name="Lapidus A."/>
            <person name="Bruce D."/>
            <person name="Goodwin L."/>
            <person name="Pitluck S."/>
            <person name="Peters L."/>
            <person name="Kyrpides N."/>
            <person name="Mavromatis K."/>
            <person name="Ivanova N."/>
            <person name="Mikhailova N."/>
            <person name="Chertkov O."/>
            <person name="Saunders E."/>
            <person name="Detter J.C."/>
            <person name="Tapia R."/>
            <person name="Han C."/>
            <person name="Land M."/>
            <person name="Hauser L."/>
            <person name="Markowitz V."/>
            <person name="Cheng J.-F."/>
            <person name="Hugenholtz P."/>
            <person name="Woyke T."/>
            <person name="Wu D."/>
            <person name="Pukall R."/>
            <person name="Gehrich-Schroeter G."/>
            <person name="Schneider S."/>
            <person name="Klenk H.-P."/>
            <person name="Eisen J.A."/>
        </authorList>
    </citation>
    <scope>NUCLEOTIDE SEQUENCE [LARGE SCALE GENOMIC DNA]</scope>
    <source>
        <strain evidence="3">ATCC 700253 / DSM 10332 / NAL</strain>
    </source>
</reference>
<evidence type="ECO:0000256" key="1">
    <source>
        <dbReference type="SAM" id="MobiDB-lite"/>
    </source>
</evidence>
<dbReference type="Proteomes" id="UP000005439">
    <property type="component" value="Chromosome"/>
</dbReference>
<keyword evidence="3" id="KW-1185">Reference proteome</keyword>
<dbReference type="AlphaFoldDB" id="G8TVA2"/>
<dbReference type="HOGENOM" id="CLU_1314834_0_0_9"/>
<accession>G8TVA2</accession>
<reference evidence="2 3" key="2">
    <citation type="journal article" date="2012" name="Stand. Genomic Sci.">
        <title>Complete genome sequence of the moderately thermophilic mineral-sulfide-oxidizing firmicute Sulfobacillus acidophilus type strain (NAL(T)).</title>
        <authorList>
            <person name="Anderson I."/>
            <person name="Chertkov O."/>
            <person name="Chen A."/>
            <person name="Saunders E."/>
            <person name="Lapidus A."/>
            <person name="Nolan M."/>
            <person name="Lucas S."/>
            <person name="Hammon N."/>
            <person name="Deshpande S."/>
            <person name="Cheng J.F."/>
            <person name="Han C."/>
            <person name="Tapia R."/>
            <person name="Goodwin L.A."/>
            <person name="Pitluck S."/>
            <person name="Liolios K."/>
            <person name="Pagani I."/>
            <person name="Ivanova N."/>
            <person name="Mikhailova N."/>
            <person name="Pati A."/>
            <person name="Palaniappan K."/>
            <person name="Land M."/>
            <person name="Pan C."/>
            <person name="Rohde M."/>
            <person name="Pukall R."/>
            <person name="Goker M."/>
            <person name="Detter J.C."/>
            <person name="Woyke T."/>
            <person name="Bristow J."/>
            <person name="Eisen J.A."/>
            <person name="Markowitz V."/>
            <person name="Hugenholtz P."/>
            <person name="Kyrpides N.C."/>
            <person name="Klenk H.P."/>
            <person name="Mavromatis K."/>
        </authorList>
    </citation>
    <scope>NUCLEOTIDE SEQUENCE [LARGE SCALE GENOMIC DNA]</scope>
    <source>
        <strain evidence="3">ATCC 700253 / DSM 10332 / NAL</strain>
    </source>
</reference>
<sequence length="209" mass="23355">MGSIPTYSRQLKPRKASEDRRPFLFGFKISKNALAIFRSSSRAVTKRWRSRKTAANVSDSRDAPSDDNSTTNFDASMGGRGELIDLRVVVGGDIWQYNECRRDLDRRRIRNRGKPQSPTQVKDFLFPLGGIATWRETGKIGVGMASHSDDLKEAVEVKRRAARAESLVSEIMTRPKPLRSGIVIGSRSSGISVVPVPTRFQSLTPLDEY</sequence>
<name>G8TVA2_SULAD</name>
<protein>
    <submittedName>
        <fullName evidence="2">Uncharacterized protein</fullName>
    </submittedName>
</protein>
<evidence type="ECO:0000313" key="2">
    <source>
        <dbReference type="EMBL" id="AEW04742.1"/>
    </source>
</evidence>
<organism evidence="2 3">
    <name type="scientific">Sulfobacillus acidophilus (strain ATCC 700253 / DSM 10332 / NAL)</name>
    <dbReference type="NCBI Taxonomy" id="679936"/>
    <lineage>
        <taxon>Bacteria</taxon>
        <taxon>Bacillati</taxon>
        <taxon>Bacillota</taxon>
        <taxon>Clostridia</taxon>
        <taxon>Eubacteriales</taxon>
        <taxon>Clostridiales Family XVII. Incertae Sedis</taxon>
        <taxon>Sulfobacillus</taxon>
    </lineage>
</organism>
<dbReference type="EMBL" id="CP003179">
    <property type="protein sequence ID" value="AEW04742.1"/>
    <property type="molecule type" value="Genomic_DNA"/>
</dbReference>
<evidence type="ECO:0000313" key="3">
    <source>
        <dbReference type="Proteomes" id="UP000005439"/>
    </source>
</evidence>
<proteinExistence type="predicted"/>
<dbReference type="KEGG" id="sap:Sulac_1242"/>